<protein>
    <submittedName>
        <fullName evidence="1">Uncharacterized protein</fullName>
    </submittedName>
</protein>
<sequence length="207" mass="23359">MSSLLIPTIKYCYTEALSILSKKIDLTLPDPMPDVGAVRSMSNKASNAEEEATLYLDLLEKSHEQWIKLLSSMTEKERIIDSEIQTTFLSDLRRLKNVYDYSLNTPVNPSDSVTKAAPPMVRLPQIKLATFSGDLSERPSFWEKFNHSIHKVDDNIMPPVLKLNYLFECLSGKSHSGLPVEDSSYDTAITILDSVFGNSLAIKEYFF</sequence>
<accession>A0AAD4MJ89</accession>
<proteinExistence type="predicted"/>
<evidence type="ECO:0000313" key="1">
    <source>
        <dbReference type="EMBL" id="KAI1696533.1"/>
    </source>
</evidence>
<dbReference type="EMBL" id="JAKKPZ010000323">
    <property type="protein sequence ID" value="KAI1696533.1"/>
    <property type="molecule type" value="Genomic_DNA"/>
</dbReference>
<name>A0AAD4MJ89_9BILA</name>
<dbReference type="AlphaFoldDB" id="A0AAD4MJ89"/>
<evidence type="ECO:0000313" key="2">
    <source>
        <dbReference type="Proteomes" id="UP001201812"/>
    </source>
</evidence>
<dbReference type="Pfam" id="PF03564">
    <property type="entry name" value="DUF1759"/>
    <property type="match status" value="1"/>
</dbReference>
<gene>
    <name evidence="1" type="ORF">DdX_18997</name>
</gene>
<keyword evidence="2" id="KW-1185">Reference proteome</keyword>
<comment type="caution">
    <text evidence="1">The sequence shown here is derived from an EMBL/GenBank/DDBJ whole genome shotgun (WGS) entry which is preliminary data.</text>
</comment>
<organism evidence="1 2">
    <name type="scientific">Ditylenchus destructor</name>
    <dbReference type="NCBI Taxonomy" id="166010"/>
    <lineage>
        <taxon>Eukaryota</taxon>
        <taxon>Metazoa</taxon>
        <taxon>Ecdysozoa</taxon>
        <taxon>Nematoda</taxon>
        <taxon>Chromadorea</taxon>
        <taxon>Rhabditida</taxon>
        <taxon>Tylenchina</taxon>
        <taxon>Tylenchomorpha</taxon>
        <taxon>Sphaerularioidea</taxon>
        <taxon>Anguinidae</taxon>
        <taxon>Anguininae</taxon>
        <taxon>Ditylenchus</taxon>
    </lineage>
</organism>
<dbReference type="Proteomes" id="UP001201812">
    <property type="component" value="Unassembled WGS sequence"/>
</dbReference>
<dbReference type="InterPro" id="IPR005312">
    <property type="entry name" value="DUF1759"/>
</dbReference>
<reference evidence="1" key="1">
    <citation type="submission" date="2022-01" db="EMBL/GenBank/DDBJ databases">
        <title>Genome Sequence Resource for Two Populations of Ditylenchus destructor, the Migratory Endoparasitic Phytonematode.</title>
        <authorList>
            <person name="Zhang H."/>
            <person name="Lin R."/>
            <person name="Xie B."/>
        </authorList>
    </citation>
    <scope>NUCLEOTIDE SEQUENCE</scope>
    <source>
        <strain evidence="1">BazhouSP</strain>
    </source>
</reference>